<dbReference type="InterPro" id="IPR001810">
    <property type="entry name" value="F-box_dom"/>
</dbReference>
<dbReference type="SMART" id="SM00256">
    <property type="entry name" value="FBOX"/>
    <property type="match status" value="1"/>
</dbReference>
<evidence type="ECO:0000313" key="3">
    <source>
        <dbReference type="Proteomes" id="UP001174677"/>
    </source>
</evidence>
<accession>A0ABQ9MZM4</accession>
<dbReference type="PANTHER" id="PTHR34145">
    <property type="entry name" value="OS02G0105600 PROTEIN"/>
    <property type="match status" value="1"/>
</dbReference>
<name>A0ABQ9MZM4_HEVBR</name>
<gene>
    <name evidence="2" type="ORF">P3X46_004543</name>
</gene>
<dbReference type="Proteomes" id="UP001174677">
    <property type="component" value="Chromosome 3"/>
</dbReference>
<protein>
    <recommendedName>
        <fullName evidence="1">F-box domain-containing protein</fullName>
    </recommendedName>
</protein>
<keyword evidence="3" id="KW-1185">Reference proteome</keyword>
<dbReference type="InterPro" id="IPR036047">
    <property type="entry name" value="F-box-like_dom_sf"/>
</dbReference>
<reference evidence="2" key="1">
    <citation type="journal article" date="2023" name="Plant Biotechnol. J.">
        <title>Chromosome-level wild Hevea brasiliensis genome provides new tools for genomic-assisted breeding and valuable loci to elevate rubber yield.</title>
        <authorList>
            <person name="Cheng H."/>
            <person name="Song X."/>
            <person name="Hu Y."/>
            <person name="Wu T."/>
            <person name="Yang Q."/>
            <person name="An Z."/>
            <person name="Feng S."/>
            <person name="Deng Z."/>
            <person name="Wu W."/>
            <person name="Zeng X."/>
            <person name="Tu M."/>
            <person name="Wang X."/>
            <person name="Huang H."/>
        </authorList>
    </citation>
    <scope>NUCLEOTIDE SEQUENCE</scope>
    <source>
        <strain evidence="2">MT/VB/25A 57/8</strain>
    </source>
</reference>
<dbReference type="SUPFAM" id="SSF81383">
    <property type="entry name" value="F-box domain"/>
    <property type="match status" value="1"/>
</dbReference>
<organism evidence="2 3">
    <name type="scientific">Hevea brasiliensis</name>
    <name type="common">Para rubber tree</name>
    <name type="synonym">Siphonia brasiliensis</name>
    <dbReference type="NCBI Taxonomy" id="3981"/>
    <lineage>
        <taxon>Eukaryota</taxon>
        <taxon>Viridiplantae</taxon>
        <taxon>Streptophyta</taxon>
        <taxon>Embryophyta</taxon>
        <taxon>Tracheophyta</taxon>
        <taxon>Spermatophyta</taxon>
        <taxon>Magnoliopsida</taxon>
        <taxon>eudicotyledons</taxon>
        <taxon>Gunneridae</taxon>
        <taxon>Pentapetalae</taxon>
        <taxon>rosids</taxon>
        <taxon>fabids</taxon>
        <taxon>Malpighiales</taxon>
        <taxon>Euphorbiaceae</taxon>
        <taxon>Crotonoideae</taxon>
        <taxon>Micrandreae</taxon>
        <taxon>Hevea</taxon>
    </lineage>
</organism>
<dbReference type="Gene3D" id="1.20.1280.50">
    <property type="match status" value="1"/>
</dbReference>
<evidence type="ECO:0000313" key="2">
    <source>
        <dbReference type="EMBL" id="KAJ9184857.1"/>
    </source>
</evidence>
<dbReference type="Gene3D" id="3.80.10.10">
    <property type="entry name" value="Ribonuclease Inhibitor"/>
    <property type="match status" value="1"/>
</dbReference>
<dbReference type="SUPFAM" id="SSF52058">
    <property type="entry name" value="L domain-like"/>
    <property type="match status" value="1"/>
</dbReference>
<dbReference type="InterPro" id="IPR055357">
    <property type="entry name" value="LRR_At1g61320_AtMIF1"/>
</dbReference>
<evidence type="ECO:0000259" key="1">
    <source>
        <dbReference type="SMART" id="SM00256"/>
    </source>
</evidence>
<dbReference type="PANTHER" id="PTHR34145:SF28">
    <property type="entry name" value="F-BOX DOMAIN-CONTAINING PROTEIN"/>
    <property type="match status" value="1"/>
</dbReference>
<proteinExistence type="predicted"/>
<dbReference type="Pfam" id="PF23622">
    <property type="entry name" value="LRR_At1g61320_AtMIF1"/>
    <property type="match status" value="1"/>
</dbReference>
<dbReference type="EMBL" id="JARPOI010000003">
    <property type="protein sequence ID" value="KAJ9184857.1"/>
    <property type="molecule type" value="Genomic_DNA"/>
</dbReference>
<sequence>MDERVEAAVDYISLLPEHILHHILSFLPIKQIAKTSALSKTWCQAWNAFQILEFDFNAIFSGNRNLYRYPDLENNRQKLYDTVEQILLRRRRQMITLTKFTVIVPAVYQRPEVVSTMDRWICHALGSHVKDLKIAVGPSGNEEEYSYSLPQPVFNAISIQVLDLDNCKLKLHPGGDIKLPSLKKLSLTTVFADDIVVSKLLAGCPLIEDLNFIWCFGFKTLQILDHHANLLKLRVEWLEHLEQIKLEAHNLRSLELHGPSWPSRLEVVSLKNLTSLIISKAPITDKWLNEQLNKFAHLENLDLFSCPMLTSIKIWSSHIHTLHISSCKELARIEIDTPNLSIFSYSGDIISFSSNDLILSEVMLCLESKIMDVSWYIRWIEFLDKFNQHCKVLNWKLTSGTGKVFFLFECLCTYSCVDFSSPWALEIKKPS</sequence>
<feature type="domain" description="F-box" evidence="1">
    <location>
        <begin position="15"/>
        <end position="55"/>
    </location>
</feature>
<dbReference type="InterPro" id="IPR053772">
    <property type="entry name" value="At1g61320/At1g61330-like"/>
</dbReference>
<dbReference type="Pfam" id="PF00646">
    <property type="entry name" value="F-box"/>
    <property type="match status" value="1"/>
</dbReference>
<dbReference type="InterPro" id="IPR032675">
    <property type="entry name" value="LRR_dom_sf"/>
</dbReference>
<comment type="caution">
    <text evidence="2">The sequence shown here is derived from an EMBL/GenBank/DDBJ whole genome shotgun (WGS) entry which is preliminary data.</text>
</comment>